<accession>A0ABN0W7Y1</accession>
<protein>
    <submittedName>
        <fullName evidence="1">Uncharacterized protein</fullName>
    </submittedName>
</protein>
<name>A0ABN0W7Y1_9BACI</name>
<sequence length="82" mass="9292">MFICPLCNGFDTKNVTCPTCHHTLHDSGKVSDYFDDYSAYMDIDGLKMENGIPDDLKHHICLHLFSCTSCGYDQIVQVDEQT</sequence>
<comment type="caution">
    <text evidence="1">The sequence shown here is derived from an EMBL/GenBank/DDBJ whole genome shotgun (WGS) entry which is preliminary data.</text>
</comment>
<proteinExistence type="predicted"/>
<reference evidence="1 2" key="1">
    <citation type="journal article" date="2019" name="Int. J. Syst. Evol. Microbiol.">
        <title>The Global Catalogue of Microorganisms (GCM) 10K type strain sequencing project: providing services to taxonomists for standard genome sequencing and annotation.</title>
        <authorList>
            <consortium name="The Broad Institute Genomics Platform"/>
            <consortium name="The Broad Institute Genome Sequencing Center for Infectious Disease"/>
            <person name="Wu L."/>
            <person name="Ma J."/>
        </authorList>
    </citation>
    <scope>NUCLEOTIDE SEQUENCE [LARGE SCALE GENOMIC DNA]</scope>
    <source>
        <strain evidence="1 2">JCM 9731</strain>
    </source>
</reference>
<dbReference type="RefSeq" id="WP_343798445.1">
    <property type="nucleotide sequence ID" value="NZ_BAAADJ010000019.1"/>
</dbReference>
<evidence type="ECO:0000313" key="2">
    <source>
        <dbReference type="Proteomes" id="UP001500782"/>
    </source>
</evidence>
<keyword evidence="2" id="KW-1185">Reference proteome</keyword>
<gene>
    <name evidence="1" type="ORF">GCM10008967_18590</name>
</gene>
<organism evidence="1 2">
    <name type="scientific">Bacillus carboniphilus</name>
    <dbReference type="NCBI Taxonomy" id="86663"/>
    <lineage>
        <taxon>Bacteria</taxon>
        <taxon>Bacillati</taxon>
        <taxon>Bacillota</taxon>
        <taxon>Bacilli</taxon>
        <taxon>Bacillales</taxon>
        <taxon>Bacillaceae</taxon>
        <taxon>Bacillus</taxon>
    </lineage>
</organism>
<dbReference type="Proteomes" id="UP001500782">
    <property type="component" value="Unassembled WGS sequence"/>
</dbReference>
<dbReference type="EMBL" id="BAAADJ010000019">
    <property type="protein sequence ID" value="GAA0328375.1"/>
    <property type="molecule type" value="Genomic_DNA"/>
</dbReference>
<evidence type="ECO:0000313" key="1">
    <source>
        <dbReference type="EMBL" id="GAA0328375.1"/>
    </source>
</evidence>